<keyword evidence="2" id="KW-0808">Transferase</keyword>
<evidence type="ECO:0000259" key="3">
    <source>
        <dbReference type="PROSITE" id="PS50972"/>
    </source>
</evidence>
<keyword evidence="5" id="KW-1185">Reference proteome</keyword>
<comment type="similarity">
    <text evidence="1 2">Belongs to the DHPS family.</text>
</comment>
<dbReference type="InterPro" id="IPR045031">
    <property type="entry name" value="DHP_synth-like"/>
</dbReference>
<organism evidence="4 5">
    <name type="scientific">Nocardioides aquiterrae</name>
    <dbReference type="NCBI Taxonomy" id="203799"/>
    <lineage>
        <taxon>Bacteria</taxon>
        <taxon>Bacillati</taxon>
        <taxon>Actinomycetota</taxon>
        <taxon>Actinomycetes</taxon>
        <taxon>Propionibacteriales</taxon>
        <taxon>Nocardioidaceae</taxon>
        <taxon>Nocardioides</taxon>
    </lineage>
</organism>
<dbReference type="PROSITE" id="PS00792">
    <property type="entry name" value="DHPS_1"/>
    <property type="match status" value="1"/>
</dbReference>
<dbReference type="CDD" id="cd00739">
    <property type="entry name" value="DHPS"/>
    <property type="match status" value="1"/>
</dbReference>
<dbReference type="EC" id="2.5.1.15" evidence="2"/>
<dbReference type="EMBL" id="BAAAJE010000012">
    <property type="protein sequence ID" value="GAA1145828.1"/>
    <property type="molecule type" value="Genomic_DNA"/>
</dbReference>
<dbReference type="Gene3D" id="3.20.20.20">
    <property type="entry name" value="Dihydropteroate synthase-like"/>
    <property type="match status" value="1"/>
</dbReference>
<dbReference type="Pfam" id="PF00809">
    <property type="entry name" value="Pterin_bind"/>
    <property type="match status" value="1"/>
</dbReference>
<dbReference type="PANTHER" id="PTHR20941:SF8">
    <property type="entry name" value="INACTIVE DIHYDROPTEROATE SYNTHASE 2"/>
    <property type="match status" value="1"/>
</dbReference>
<sequence>MNLTNPDCVATIANVQSMWQPLKLGHRTYTDGLPLVMAIVNRTPDSFFDQGATYAEDKAWQRVRAVVEEGADIVDIGGVRAGYGPEVDAAEEIERVAGFVGRVRAAYPDLVISVDTWRAEVARAVLEQGADVINDAWGGHDPDLVAVAAEYDAAVICTHAGGLSPRTDPFRQEYDDVVAACIETTVGLAERAVAAGVDPHSVVIDPAHDFAKNTFHSLELTRRIGEMVDTGYPVLVSVSNKDFVGETLGLPAGERMHGTYAATAITAMAGARIHRVHQVRETRHLVDMAWSIAGRRPPLRAIRGLA</sequence>
<comment type="pathway">
    <text evidence="2">Cofactor biosynthesis; tetrahydrofolate biosynthesis; 7,8-dihydrofolate from 2-amino-4-hydroxy-6-hydroxymethyl-7,8-dihydropteridine diphosphate and 4-aminobenzoate: step 1/2.</text>
</comment>
<comment type="cofactor">
    <cofactor evidence="2">
        <name>Mg(2+)</name>
        <dbReference type="ChEBI" id="CHEBI:18420"/>
    </cofactor>
</comment>
<evidence type="ECO:0000313" key="4">
    <source>
        <dbReference type="EMBL" id="GAA1145828.1"/>
    </source>
</evidence>
<dbReference type="SUPFAM" id="SSF51717">
    <property type="entry name" value="Dihydropteroate synthetase-like"/>
    <property type="match status" value="1"/>
</dbReference>
<gene>
    <name evidence="4" type="primary">folP_2</name>
    <name evidence="4" type="ORF">GCM10009606_26120</name>
</gene>
<dbReference type="InterPro" id="IPR006390">
    <property type="entry name" value="DHP_synth_dom"/>
</dbReference>
<evidence type="ECO:0000256" key="1">
    <source>
        <dbReference type="ARBA" id="ARBA00009503"/>
    </source>
</evidence>
<dbReference type="NCBIfam" id="TIGR01496">
    <property type="entry name" value="DHPS"/>
    <property type="match status" value="1"/>
</dbReference>
<dbReference type="InterPro" id="IPR000489">
    <property type="entry name" value="Pterin-binding_dom"/>
</dbReference>
<dbReference type="InterPro" id="IPR011005">
    <property type="entry name" value="Dihydropteroate_synth-like_sf"/>
</dbReference>
<accession>A0ABN1UF61</accession>
<keyword evidence="2" id="KW-0460">Magnesium</keyword>
<evidence type="ECO:0000256" key="2">
    <source>
        <dbReference type="RuleBase" id="RU361205"/>
    </source>
</evidence>
<dbReference type="PROSITE" id="PS50972">
    <property type="entry name" value="PTERIN_BINDING"/>
    <property type="match status" value="1"/>
</dbReference>
<name>A0ABN1UF61_9ACTN</name>
<keyword evidence="2" id="KW-0479">Metal-binding</keyword>
<proteinExistence type="inferred from homology"/>
<protein>
    <recommendedName>
        <fullName evidence="2">Dihydropteroate synthase</fullName>
        <shortName evidence="2">DHPS</shortName>
        <ecNumber evidence="2">2.5.1.15</ecNumber>
    </recommendedName>
    <alternativeName>
        <fullName evidence="2">Dihydropteroate pyrophosphorylase</fullName>
    </alternativeName>
</protein>
<reference evidence="4 5" key="1">
    <citation type="journal article" date="2019" name="Int. J. Syst. Evol. Microbiol.">
        <title>The Global Catalogue of Microorganisms (GCM) 10K type strain sequencing project: providing services to taxonomists for standard genome sequencing and annotation.</title>
        <authorList>
            <consortium name="The Broad Institute Genomics Platform"/>
            <consortium name="The Broad Institute Genome Sequencing Center for Infectious Disease"/>
            <person name="Wu L."/>
            <person name="Ma J."/>
        </authorList>
    </citation>
    <scope>NUCLEOTIDE SEQUENCE [LARGE SCALE GENOMIC DNA]</scope>
    <source>
        <strain evidence="4 5">JCM 11813</strain>
    </source>
</reference>
<dbReference type="PANTHER" id="PTHR20941">
    <property type="entry name" value="FOLATE SYNTHESIS PROTEINS"/>
    <property type="match status" value="1"/>
</dbReference>
<feature type="domain" description="Pterin-binding" evidence="3">
    <location>
        <begin position="34"/>
        <end position="287"/>
    </location>
</feature>
<dbReference type="Proteomes" id="UP001499979">
    <property type="component" value="Unassembled WGS sequence"/>
</dbReference>
<evidence type="ECO:0000313" key="5">
    <source>
        <dbReference type="Proteomes" id="UP001499979"/>
    </source>
</evidence>
<comment type="function">
    <text evidence="2">Catalyzes the condensation of para-aminobenzoate (pABA) with 6-hydroxymethyl-7,8-dihydropterin diphosphate (DHPt-PP) to form 7,8-dihydropteroate (H2Pte), the immediate precursor of folate derivatives.</text>
</comment>
<keyword evidence="2" id="KW-0289">Folate biosynthesis</keyword>
<comment type="caution">
    <text evidence="4">The sequence shown here is derived from an EMBL/GenBank/DDBJ whole genome shotgun (WGS) entry which is preliminary data.</text>
</comment>